<dbReference type="EMBL" id="BMAW01007545">
    <property type="protein sequence ID" value="GFT04244.1"/>
    <property type="molecule type" value="Genomic_DNA"/>
</dbReference>
<keyword evidence="4 5" id="KW-0472">Membrane</keyword>
<dbReference type="PANTHER" id="PTHR11662:SF399">
    <property type="entry name" value="FI19708P1-RELATED"/>
    <property type="match status" value="1"/>
</dbReference>
<comment type="subcellular location">
    <subcellularLocation>
        <location evidence="1">Membrane</location>
        <topology evidence="1">Multi-pass membrane protein</topology>
    </subcellularLocation>
</comment>
<feature type="transmembrane region" description="Helical" evidence="5">
    <location>
        <begin position="6"/>
        <end position="23"/>
    </location>
</feature>
<evidence type="ECO:0000256" key="2">
    <source>
        <dbReference type="ARBA" id="ARBA00022692"/>
    </source>
</evidence>
<evidence type="ECO:0000256" key="3">
    <source>
        <dbReference type="ARBA" id="ARBA00022989"/>
    </source>
</evidence>
<evidence type="ECO:0000313" key="6">
    <source>
        <dbReference type="EMBL" id="GFS31958.1"/>
    </source>
</evidence>
<gene>
    <name evidence="6" type="primary">slc17a6a_2</name>
    <name evidence="6" type="ORF">NPIL_507981</name>
    <name evidence="7" type="ORF">NPIL_604301</name>
</gene>
<accession>A0A8X6M7G1</accession>
<name>A0A8X6M7G1_NEPPI</name>
<reference evidence="6" key="1">
    <citation type="submission" date="2020-08" db="EMBL/GenBank/DDBJ databases">
        <title>Multicomponent nature underlies the extraordinary mechanical properties of spider dragline silk.</title>
        <authorList>
            <person name="Kono N."/>
            <person name="Nakamura H."/>
            <person name="Mori M."/>
            <person name="Yoshida Y."/>
            <person name="Ohtoshi R."/>
            <person name="Malay A.D."/>
            <person name="Moran D.A.P."/>
            <person name="Tomita M."/>
            <person name="Numata K."/>
            <person name="Arakawa K."/>
        </authorList>
    </citation>
    <scope>NUCLEOTIDE SEQUENCE</scope>
</reference>
<dbReference type="PANTHER" id="PTHR11662">
    <property type="entry name" value="SOLUTE CARRIER FAMILY 17"/>
    <property type="match status" value="1"/>
</dbReference>
<keyword evidence="8" id="KW-1185">Reference proteome</keyword>
<proteinExistence type="predicted"/>
<protein>
    <submittedName>
        <fullName evidence="6">Vesicular glutamate transporter 2.2</fullName>
    </submittedName>
</protein>
<dbReference type="GO" id="GO:0022857">
    <property type="term" value="F:transmembrane transporter activity"/>
    <property type="evidence" value="ECO:0007669"/>
    <property type="project" value="TreeGrafter"/>
</dbReference>
<evidence type="ECO:0000256" key="4">
    <source>
        <dbReference type="ARBA" id="ARBA00023136"/>
    </source>
</evidence>
<evidence type="ECO:0000256" key="1">
    <source>
        <dbReference type="ARBA" id="ARBA00004141"/>
    </source>
</evidence>
<dbReference type="OrthoDB" id="6434153at2759"/>
<sequence length="96" mass="10689">MGLANTIACVAAFCFPVLVGIMTNEEQTLEQWNKIFMLCIALIMSSGIIFCVFGSADVQSWNYPENEENDKNDSDEKKIEKQTEVIAQSVDAVVHL</sequence>
<organism evidence="6 8">
    <name type="scientific">Nephila pilipes</name>
    <name type="common">Giant wood spider</name>
    <name type="synonym">Nephila maculata</name>
    <dbReference type="NCBI Taxonomy" id="299642"/>
    <lineage>
        <taxon>Eukaryota</taxon>
        <taxon>Metazoa</taxon>
        <taxon>Ecdysozoa</taxon>
        <taxon>Arthropoda</taxon>
        <taxon>Chelicerata</taxon>
        <taxon>Arachnida</taxon>
        <taxon>Araneae</taxon>
        <taxon>Araneomorphae</taxon>
        <taxon>Entelegynae</taxon>
        <taxon>Araneoidea</taxon>
        <taxon>Nephilidae</taxon>
        <taxon>Nephila</taxon>
    </lineage>
</organism>
<dbReference type="InterPro" id="IPR050382">
    <property type="entry name" value="MFS_Na/Anion_cotransporter"/>
</dbReference>
<dbReference type="Proteomes" id="UP000887013">
    <property type="component" value="Unassembled WGS sequence"/>
</dbReference>
<evidence type="ECO:0000313" key="8">
    <source>
        <dbReference type="Proteomes" id="UP000887013"/>
    </source>
</evidence>
<dbReference type="GO" id="GO:0016020">
    <property type="term" value="C:membrane"/>
    <property type="evidence" value="ECO:0007669"/>
    <property type="project" value="UniProtKB-SubCell"/>
</dbReference>
<evidence type="ECO:0000313" key="7">
    <source>
        <dbReference type="EMBL" id="GFT04244.1"/>
    </source>
</evidence>
<dbReference type="AlphaFoldDB" id="A0A8X6M7G1"/>
<dbReference type="EMBL" id="BMAW01042014">
    <property type="protein sequence ID" value="GFS31958.1"/>
    <property type="molecule type" value="Genomic_DNA"/>
</dbReference>
<keyword evidence="3 5" id="KW-1133">Transmembrane helix</keyword>
<keyword evidence="2 5" id="KW-0812">Transmembrane</keyword>
<dbReference type="GO" id="GO:0006820">
    <property type="term" value="P:monoatomic anion transport"/>
    <property type="evidence" value="ECO:0007669"/>
    <property type="project" value="TreeGrafter"/>
</dbReference>
<feature type="transmembrane region" description="Helical" evidence="5">
    <location>
        <begin position="35"/>
        <end position="56"/>
    </location>
</feature>
<evidence type="ECO:0000256" key="5">
    <source>
        <dbReference type="SAM" id="Phobius"/>
    </source>
</evidence>
<comment type="caution">
    <text evidence="6">The sequence shown here is derived from an EMBL/GenBank/DDBJ whole genome shotgun (WGS) entry which is preliminary data.</text>
</comment>